<proteinExistence type="predicted"/>
<accession>W3XH11</accession>
<dbReference type="PANTHER" id="PTHR37852:SF1">
    <property type="entry name" value="HIG1 DOMAIN-CONTAINING PROTEIN"/>
    <property type="match status" value="1"/>
</dbReference>
<dbReference type="AlphaFoldDB" id="W3XH11"/>
<sequence>MSLQSPSYEKVLKHVRERRYEGAESQTRDGRIKPTREEYERLWRESRLSLPPMVRIPGAALAAFGMGMTLGLAHGSQMAGLRFRAEHAHKLPTTTTGWYLYHKSKNYHLMFGGLKEGFRNGLRLSLITSAMFCTENLFDVYRGSKDMFNTIAASLAVAGGFSLINRFSAAESARTARKGLIVGFVYGGVQDLLSLAKGRPVGYIEFLRRHVGGGSSAQTQEEHIM</sequence>
<organism evidence="1 2">
    <name type="scientific">Pestalotiopsis fici (strain W106-1 / CGMCC3.15140)</name>
    <dbReference type="NCBI Taxonomy" id="1229662"/>
    <lineage>
        <taxon>Eukaryota</taxon>
        <taxon>Fungi</taxon>
        <taxon>Dikarya</taxon>
        <taxon>Ascomycota</taxon>
        <taxon>Pezizomycotina</taxon>
        <taxon>Sordariomycetes</taxon>
        <taxon>Xylariomycetidae</taxon>
        <taxon>Amphisphaeriales</taxon>
        <taxon>Sporocadaceae</taxon>
        <taxon>Pestalotiopsis</taxon>
    </lineage>
</organism>
<gene>
    <name evidence="1" type="ORF">PFICI_02541</name>
</gene>
<dbReference type="PANTHER" id="PTHR37852">
    <property type="entry name" value="YALI0B21208P"/>
    <property type="match status" value="1"/>
</dbReference>
<dbReference type="eggNOG" id="ENOG502S3TP">
    <property type="taxonomic scope" value="Eukaryota"/>
</dbReference>
<dbReference type="OMA" id="DYARHDE"/>
<name>W3XH11_PESFW</name>
<dbReference type="InParanoid" id="W3XH11"/>
<dbReference type="HOGENOM" id="CLU_085417_0_0_1"/>
<dbReference type="OrthoDB" id="5584028at2759"/>
<dbReference type="EMBL" id="KI912110">
    <property type="protein sequence ID" value="ETS84516.1"/>
    <property type="molecule type" value="Genomic_DNA"/>
</dbReference>
<dbReference type="Proteomes" id="UP000030651">
    <property type="component" value="Unassembled WGS sequence"/>
</dbReference>
<evidence type="ECO:0000313" key="2">
    <source>
        <dbReference type="Proteomes" id="UP000030651"/>
    </source>
</evidence>
<dbReference type="KEGG" id="pfy:PFICI_02541"/>
<keyword evidence="2" id="KW-1185">Reference proteome</keyword>
<dbReference type="RefSeq" id="XP_007829313.1">
    <property type="nucleotide sequence ID" value="XM_007831122.1"/>
</dbReference>
<reference evidence="2" key="1">
    <citation type="journal article" date="2015" name="BMC Genomics">
        <title>Genomic and transcriptomic analysis of the endophytic fungus Pestalotiopsis fici reveals its lifestyle and high potential for synthesis of natural products.</title>
        <authorList>
            <person name="Wang X."/>
            <person name="Zhang X."/>
            <person name="Liu L."/>
            <person name="Xiang M."/>
            <person name="Wang W."/>
            <person name="Sun X."/>
            <person name="Che Y."/>
            <person name="Guo L."/>
            <person name="Liu G."/>
            <person name="Guo L."/>
            <person name="Wang C."/>
            <person name="Yin W.B."/>
            <person name="Stadler M."/>
            <person name="Zhang X."/>
            <person name="Liu X."/>
        </authorList>
    </citation>
    <scope>NUCLEOTIDE SEQUENCE [LARGE SCALE GENOMIC DNA]</scope>
    <source>
        <strain evidence="2">W106-1 / CGMCC3.15140</strain>
    </source>
</reference>
<dbReference type="GeneID" id="19267554"/>
<evidence type="ECO:0000313" key="1">
    <source>
        <dbReference type="EMBL" id="ETS84516.1"/>
    </source>
</evidence>
<protein>
    <submittedName>
        <fullName evidence="1">Uncharacterized protein</fullName>
    </submittedName>
</protein>